<evidence type="ECO:0000313" key="4">
    <source>
        <dbReference type="EMBL" id="PLW43011.1"/>
    </source>
</evidence>
<evidence type="ECO:0000256" key="1">
    <source>
        <dbReference type="SAM" id="MobiDB-lite"/>
    </source>
</evidence>
<feature type="compositionally biased region" description="Low complexity" evidence="1">
    <location>
        <begin position="9"/>
        <end position="24"/>
    </location>
</feature>
<comment type="caution">
    <text evidence="2">The sequence shown here is derived from an EMBL/GenBank/DDBJ whole genome shotgun (WGS) entry which is preliminary data.</text>
</comment>
<dbReference type="EMBL" id="PGCJ01000152">
    <property type="protein sequence ID" value="PLW43011.1"/>
    <property type="molecule type" value="Genomic_DNA"/>
</dbReference>
<feature type="compositionally biased region" description="Polar residues" evidence="1">
    <location>
        <begin position="25"/>
        <end position="34"/>
    </location>
</feature>
<feature type="compositionally biased region" description="Gly residues" evidence="1">
    <location>
        <begin position="82"/>
        <end position="94"/>
    </location>
</feature>
<evidence type="ECO:0000313" key="5">
    <source>
        <dbReference type="Proteomes" id="UP000235388"/>
    </source>
</evidence>
<feature type="region of interest" description="Disordered" evidence="1">
    <location>
        <begin position="1"/>
        <end position="119"/>
    </location>
</feature>
<protein>
    <submittedName>
        <fullName evidence="2">Uncharacterized protein</fullName>
    </submittedName>
</protein>
<proteinExistence type="predicted"/>
<dbReference type="Proteomes" id="UP000235388">
    <property type="component" value="Unassembled WGS sequence"/>
</dbReference>
<accession>A0A2N5T039</accession>
<evidence type="ECO:0000313" key="2">
    <source>
        <dbReference type="EMBL" id="PLW18856.1"/>
    </source>
</evidence>
<sequence>MNKAQSTSTTAFRARNPNRANPNTSGAGNKQTVASKPYPALNPNRLPRPIDPALNGVHGPSEQIDPGLNVLRDHMDVNSTKKGGGCDPQDGGGEPDQQSKSTSVQLMQRRLEESPGIYATPNANCREFLLNKYYPKSAGWPQ</sequence>
<dbReference type="EMBL" id="PGCI01000725">
    <property type="protein sequence ID" value="PLW18856.1"/>
    <property type="molecule type" value="Genomic_DNA"/>
</dbReference>
<dbReference type="AlphaFoldDB" id="A0A2N5T039"/>
<gene>
    <name evidence="4" type="ORF">PCANC_10013</name>
    <name evidence="3" type="ORF">PCASD_07291</name>
    <name evidence="2" type="ORF">PCASD_16815</name>
</gene>
<keyword evidence="5" id="KW-1185">Reference proteome</keyword>
<dbReference type="Proteomes" id="UP000235392">
    <property type="component" value="Unassembled WGS sequence"/>
</dbReference>
<reference evidence="5 6" key="1">
    <citation type="submission" date="2017-11" db="EMBL/GenBank/DDBJ databases">
        <title>De novo assembly and phasing of dikaryotic genomes from two isolates of Puccinia coronata f. sp. avenae, the causal agent of oat crown rust.</title>
        <authorList>
            <person name="Miller M.E."/>
            <person name="Zhang Y."/>
            <person name="Omidvar V."/>
            <person name="Sperschneider J."/>
            <person name="Schwessinger B."/>
            <person name="Raley C."/>
            <person name="Palmer J.M."/>
            <person name="Garnica D."/>
            <person name="Upadhyaya N."/>
            <person name="Rathjen J."/>
            <person name="Taylor J.M."/>
            <person name="Park R.F."/>
            <person name="Dodds P.N."/>
            <person name="Hirsch C.D."/>
            <person name="Kianian S.F."/>
            <person name="Figueroa M."/>
        </authorList>
    </citation>
    <scope>NUCLEOTIDE SEQUENCE [LARGE SCALE GENOMIC DNA]</scope>
    <source>
        <strain evidence="4">12NC29</strain>
        <strain evidence="2">12SD80</strain>
    </source>
</reference>
<dbReference type="EMBL" id="PGCI01000103">
    <property type="protein sequence ID" value="PLW40339.1"/>
    <property type="molecule type" value="Genomic_DNA"/>
</dbReference>
<evidence type="ECO:0000313" key="3">
    <source>
        <dbReference type="EMBL" id="PLW40339.1"/>
    </source>
</evidence>
<organism evidence="2 6">
    <name type="scientific">Puccinia coronata f. sp. avenae</name>
    <dbReference type="NCBI Taxonomy" id="200324"/>
    <lineage>
        <taxon>Eukaryota</taxon>
        <taxon>Fungi</taxon>
        <taxon>Dikarya</taxon>
        <taxon>Basidiomycota</taxon>
        <taxon>Pucciniomycotina</taxon>
        <taxon>Pucciniomycetes</taxon>
        <taxon>Pucciniales</taxon>
        <taxon>Pucciniaceae</taxon>
        <taxon>Puccinia</taxon>
    </lineage>
</organism>
<evidence type="ECO:0000313" key="6">
    <source>
        <dbReference type="Proteomes" id="UP000235392"/>
    </source>
</evidence>
<name>A0A2N5T039_9BASI</name>